<reference evidence="2 3" key="1">
    <citation type="submission" date="2018-06" db="EMBL/GenBank/DDBJ databases">
        <title>Spirosoma sp. HMF3257 Genome sequencing and assembly.</title>
        <authorList>
            <person name="Kang H."/>
            <person name="Cha I."/>
            <person name="Kim H."/>
            <person name="Kang J."/>
            <person name="Joh K."/>
        </authorList>
    </citation>
    <scope>NUCLEOTIDE SEQUENCE [LARGE SCALE GENOMIC DNA]</scope>
    <source>
        <strain evidence="2 3">HMF3257</strain>
    </source>
</reference>
<evidence type="ECO:0000313" key="3">
    <source>
        <dbReference type="Proteomes" id="UP000249016"/>
    </source>
</evidence>
<dbReference type="Pfam" id="PF16363">
    <property type="entry name" value="GDP_Man_Dehyd"/>
    <property type="match status" value="1"/>
</dbReference>
<accession>A0A327NLA8</accession>
<dbReference type="Gene3D" id="3.40.50.720">
    <property type="entry name" value="NAD(P)-binding Rossmann-like Domain"/>
    <property type="match status" value="1"/>
</dbReference>
<name>A0A327NLA8_9BACT</name>
<dbReference type="CDD" id="cd05252">
    <property type="entry name" value="CDP_GD_SDR_e"/>
    <property type="match status" value="1"/>
</dbReference>
<dbReference type="SUPFAM" id="SSF51735">
    <property type="entry name" value="NAD(P)-binding Rossmann-fold domains"/>
    <property type="match status" value="1"/>
</dbReference>
<dbReference type="GO" id="GO:0047733">
    <property type="term" value="F:CDP-glucose 4,6-dehydratase activity"/>
    <property type="evidence" value="ECO:0007669"/>
    <property type="project" value="UniProtKB-EC"/>
</dbReference>
<dbReference type="EMBL" id="QLII01000001">
    <property type="protein sequence ID" value="RAI74714.1"/>
    <property type="molecule type" value="Genomic_DNA"/>
</dbReference>
<dbReference type="AlphaFoldDB" id="A0A327NLA8"/>
<dbReference type="Proteomes" id="UP000249016">
    <property type="component" value="Unassembled WGS sequence"/>
</dbReference>
<dbReference type="EC" id="4.2.1.45" evidence="2"/>
<dbReference type="OrthoDB" id="9779041at2"/>
<dbReference type="PANTHER" id="PTHR43000">
    <property type="entry name" value="DTDP-D-GLUCOSE 4,6-DEHYDRATASE-RELATED"/>
    <property type="match status" value="1"/>
</dbReference>
<proteinExistence type="predicted"/>
<evidence type="ECO:0000259" key="1">
    <source>
        <dbReference type="Pfam" id="PF16363"/>
    </source>
</evidence>
<sequence length="359" mass="40672">MNYQHLPDYYKGKRVFLTGHTGFKGSWLLSWLHMLGAEVKGYALAPQTELDLYQTIQGDTLCDSVIADIQDKSRLERELLSFEPDFIFHLAAQPLVRLSYEIPSETFAVNAIGTAYLLDAIRILKKPCTVVLITTDKVYENKEWHYPYRETDRLGGYDPYSASKACAELIISSYRNSFFNLSQHNHHQKAIASARAGNVIGGGDWAKDRIIPDIVRALQKGDPINVRNPAAVRPWQHVLEPIGGYLHLGTKLVDNPIQYAESWNFGPLQEDNLAVEDLVKIAIECWGVGDYKKPNQTGEPHEAGLLKLDINKTINELNWQPRNNAKLAIKKTIKWYNSYLSNMNKGAELVKKDILDYNG</sequence>
<protein>
    <submittedName>
        <fullName evidence="2">CDP-glucose 4,6-dehydratase</fullName>
        <ecNumber evidence="2">4.2.1.45</ecNumber>
    </submittedName>
</protein>
<dbReference type="InterPro" id="IPR013445">
    <property type="entry name" value="CDP_4_6_deHydtase"/>
</dbReference>
<keyword evidence="3" id="KW-1185">Reference proteome</keyword>
<keyword evidence="2" id="KW-0456">Lyase</keyword>
<evidence type="ECO:0000313" key="2">
    <source>
        <dbReference type="EMBL" id="RAI74714.1"/>
    </source>
</evidence>
<dbReference type="RefSeq" id="WP_111342260.1">
    <property type="nucleotide sequence ID" value="NZ_QLII01000001.1"/>
</dbReference>
<comment type="caution">
    <text evidence="2">The sequence shown here is derived from an EMBL/GenBank/DDBJ whole genome shotgun (WGS) entry which is preliminary data.</text>
</comment>
<feature type="domain" description="NAD(P)-binding" evidence="1">
    <location>
        <begin position="17"/>
        <end position="331"/>
    </location>
</feature>
<dbReference type="NCBIfam" id="TIGR02622">
    <property type="entry name" value="CDP_4_6_dhtase"/>
    <property type="match status" value="1"/>
</dbReference>
<gene>
    <name evidence="2" type="primary">rfbG</name>
    <name evidence="2" type="ORF">HMF3257_11405</name>
</gene>
<dbReference type="InterPro" id="IPR036291">
    <property type="entry name" value="NAD(P)-bd_dom_sf"/>
</dbReference>
<dbReference type="InterPro" id="IPR016040">
    <property type="entry name" value="NAD(P)-bd_dom"/>
</dbReference>
<organism evidence="2 3">
    <name type="scientific">Spirosoma telluris</name>
    <dbReference type="NCBI Taxonomy" id="2183553"/>
    <lineage>
        <taxon>Bacteria</taxon>
        <taxon>Pseudomonadati</taxon>
        <taxon>Bacteroidota</taxon>
        <taxon>Cytophagia</taxon>
        <taxon>Cytophagales</taxon>
        <taxon>Cytophagaceae</taxon>
        <taxon>Spirosoma</taxon>
    </lineage>
</organism>
<dbReference type="Gene3D" id="3.90.25.10">
    <property type="entry name" value="UDP-galactose 4-epimerase, domain 1"/>
    <property type="match status" value="1"/>
</dbReference>